<evidence type="ECO:0000313" key="6">
    <source>
        <dbReference type="Proteomes" id="UP000194360"/>
    </source>
</evidence>
<dbReference type="PANTHER" id="PTHR33371:SF16">
    <property type="entry name" value="MCE-FAMILY PROTEIN MCE3F"/>
    <property type="match status" value="1"/>
</dbReference>
<feature type="domain" description="Mammalian cell entry C-terminal" evidence="4">
    <location>
        <begin position="121"/>
        <end position="294"/>
    </location>
</feature>
<evidence type="ECO:0000259" key="3">
    <source>
        <dbReference type="Pfam" id="PF02470"/>
    </source>
</evidence>
<feature type="domain" description="Mce/MlaD" evidence="3">
    <location>
        <begin position="39"/>
        <end position="114"/>
    </location>
</feature>
<keyword evidence="2" id="KW-1133">Transmembrane helix</keyword>
<comment type="caution">
    <text evidence="5">The sequence shown here is derived from an EMBL/GenBank/DDBJ whole genome shotgun (WGS) entry which is preliminary data.</text>
</comment>
<dbReference type="InterPro" id="IPR024516">
    <property type="entry name" value="Mce_C"/>
</dbReference>
<accession>A0A1Y2N0G2</accession>
<keyword evidence="6" id="KW-1185">Reference proteome</keyword>
<name>A0A1Y2N0G2_PSEAH</name>
<dbReference type="STRING" id="2074.BG845_02305"/>
<proteinExistence type="predicted"/>
<dbReference type="Proteomes" id="UP000194360">
    <property type="component" value="Unassembled WGS sequence"/>
</dbReference>
<keyword evidence="2" id="KW-0472">Membrane</keyword>
<evidence type="ECO:0000313" key="5">
    <source>
        <dbReference type="EMBL" id="OSY40963.1"/>
    </source>
</evidence>
<organism evidence="5 6">
    <name type="scientific">Pseudonocardia autotrophica</name>
    <name type="common">Amycolata autotrophica</name>
    <name type="synonym">Nocardia autotrophica</name>
    <dbReference type="NCBI Taxonomy" id="2074"/>
    <lineage>
        <taxon>Bacteria</taxon>
        <taxon>Bacillati</taxon>
        <taxon>Actinomycetota</taxon>
        <taxon>Actinomycetes</taxon>
        <taxon>Pseudonocardiales</taxon>
        <taxon>Pseudonocardiaceae</taxon>
        <taxon>Pseudonocardia</taxon>
    </lineage>
</organism>
<sequence>MITRTVRWQLVALAIVTIVGVGYAGFRYAGLDRIFGATTYPVTVQLAESGGIFSGANVTYRGVTVGRVGPLTLSDAGVDVQLDIDNGAPEIPADATAVVGNLSPIGEQFVDLQPVADGGELLAAGTVIPQERTRTPIEINTFLTELDQLVSTVPQDSLRTVVAELGQGFQDTAQPLQQLLDTSGEFTRAATDALPQTTALIRDARPVLTTQNEIAPQFREFAGGLREITEQLRESDPDLRRIIDDGPRTGEQLSALIRESGPGLGESVANLRTVAELLEPRQAGLRQILVTYPGLVAIAPKVVPGDGTAHLGLVVNLFDPPVCTRGYQGTANRGGLDVSETPVNEEARCAEPPGSPTSVRGMQNVPRPEPLAVQDYSGNSGHPSFGGGPVDRPRDVGPAPRPNAGSLGDDAVRRTSGPDLVSDAAQILLGG</sequence>
<dbReference type="InterPro" id="IPR005693">
    <property type="entry name" value="Mce"/>
</dbReference>
<dbReference type="GO" id="GO:0005576">
    <property type="term" value="C:extracellular region"/>
    <property type="evidence" value="ECO:0007669"/>
    <property type="project" value="TreeGrafter"/>
</dbReference>
<dbReference type="AlphaFoldDB" id="A0A1Y2N0G2"/>
<evidence type="ECO:0000256" key="1">
    <source>
        <dbReference type="SAM" id="MobiDB-lite"/>
    </source>
</evidence>
<dbReference type="InterPro" id="IPR003399">
    <property type="entry name" value="Mce/MlaD"/>
</dbReference>
<dbReference type="NCBIfam" id="TIGR00996">
    <property type="entry name" value="Mtu_fam_mce"/>
    <property type="match status" value="1"/>
</dbReference>
<dbReference type="PANTHER" id="PTHR33371">
    <property type="entry name" value="INTERMEMBRANE PHOSPHOLIPID TRANSPORT SYSTEM BINDING PROTEIN MLAD-RELATED"/>
    <property type="match status" value="1"/>
</dbReference>
<dbReference type="OrthoDB" id="4741753at2"/>
<protein>
    <submittedName>
        <fullName evidence="5">Mce related protein</fullName>
    </submittedName>
</protein>
<gene>
    <name evidence="5" type="ORF">BG845_02305</name>
</gene>
<dbReference type="Pfam" id="PF11887">
    <property type="entry name" value="Mce4_CUP1"/>
    <property type="match status" value="1"/>
</dbReference>
<dbReference type="Pfam" id="PF02470">
    <property type="entry name" value="MlaD"/>
    <property type="match status" value="1"/>
</dbReference>
<keyword evidence="2" id="KW-0812">Transmembrane</keyword>
<dbReference type="EMBL" id="MIGB01000010">
    <property type="protein sequence ID" value="OSY40963.1"/>
    <property type="molecule type" value="Genomic_DNA"/>
</dbReference>
<evidence type="ECO:0000259" key="4">
    <source>
        <dbReference type="Pfam" id="PF11887"/>
    </source>
</evidence>
<dbReference type="RefSeq" id="WP_085912581.1">
    <property type="nucleotide sequence ID" value="NZ_AP018920.1"/>
</dbReference>
<reference evidence="5 6" key="1">
    <citation type="submission" date="2016-09" db="EMBL/GenBank/DDBJ databases">
        <title>Pseudonocardia autotrophica DSM535, a candidate organism with high potential of specific P450 cytochromes.</title>
        <authorList>
            <person name="Grumaz C."/>
            <person name="Vainshtein Y."/>
            <person name="Kirstahler P."/>
            <person name="Sohn K."/>
        </authorList>
    </citation>
    <scope>NUCLEOTIDE SEQUENCE [LARGE SCALE GENOMIC DNA]</scope>
    <source>
        <strain evidence="5 6">DSM 535</strain>
    </source>
</reference>
<evidence type="ECO:0000256" key="2">
    <source>
        <dbReference type="SAM" id="Phobius"/>
    </source>
</evidence>
<feature type="region of interest" description="Disordered" evidence="1">
    <location>
        <begin position="327"/>
        <end position="431"/>
    </location>
</feature>
<dbReference type="InterPro" id="IPR052336">
    <property type="entry name" value="MlaD_Phospholipid_Transporter"/>
</dbReference>
<feature type="transmembrane region" description="Helical" evidence="2">
    <location>
        <begin position="6"/>
        <end position="26"/>
    </location>
</feature>